<protein>
    <recommendedName>
        <fullName evidence="3">Transposase IS30-like HTH domain-containing protein</fullName>
    </recommendedName>
</protein>
<gene>
    <name evidence="1" type="ORF">BSZ19_03755</name>
</gene>
<evidence type="ECO:0000313" key="2">
    <source>
        <dbReference type="Proteomes" id="UP000193335"/>
    </source>
</evidence>
<accession>A0A1Y2JWR4</accession>
<organism evidence="1 2">
    <name type="scientific">Bradyrhizobium japonicum</name>
    <dbReference type="NCBI Taxonomy" id="375"/>
    <lineage>
        <taxon>Bacteria</taxon>
        <taxon>Pseudomonadati</taxon>
        <taxon>Pseudomonadota</taxon>
        <taxon>Alphaproteobacteria</taxon>
        <taxon>Hyphomicrobiales</taxon>
        <taxon>Nitrobacteraceae</taxon>
        <taxon>Bradyrhizobium</taxon>
    </lineage>
</organism>
<evidence type="ECO:0000313" key="1">
    <source>
        <dbReference type="EMBL" id="OSJ36515.1"/>
    </source>
</evidence>
<evidence type="ECO:0008006" key="3">
    <source>
        <dbReference type="Google" id="ProtNLM"/>
    </source>
</evidence>
<dbReference type="EMBL" id="NAFL01000190">
    <property type="protein sequence ID" value="OSJ36515.1"/>
    <property type="molecule type" value="Genomic_DNA"/>
</dbReference>
<dbReference type="AlphaFoldDB" id="A0A1Y2JWR4"/>
<sequence>MSKSLTFSLVMGGIAGGVSQMPESHRRWSEEDISELKSLAGKMPVGQIAAKLGRSEGAVMVEASKLKLSLRVHRTQHPQTASA</sequence>
<proteinExistence type="predicted"/>
<dbReference type="Proteomes" id="UP000193335">
    <property type="component" value="Unassembled WGS sequence"/>
</dbReference>
<comment type="caution">
    <text evidence="1">The sequence shown here is derived from an EMBL/GenBank/DDBJ whole genome shotgun (WGS) entry which is preliminary data.</text>
</comment>
<dbReference type="Gene3D" id="1.10.10.60">
    <property type="entry name" value="Homeodomain-like"/>
    <property type="match status" value="1"/>
</dbReference>
<name>A0A1Y2JWR4_BRAJP</name>
<reference evidence="1 2" key="1">
    <citation type="submission" date="2017-03" db="EMBL/GenBank/DDBJ databases">
        <title>Whole genome sequences of fourteen strains of Bradyrhizobium canariense and one strain of Bradyrhizobium japonicum isolated from Lupinus (Papilionoideae: Genisteae) species in Algeria.</title>
        <authorList>
            <person name="Crovadore J."/>
            <person name="Chekireb D."/>
            <person name="Brachmann A."/>
            <person name="Chablais R."/>
            <person name="Cochard B."/>
            <person name="Lefort F."/>
        </authorList>
    </citation>
    <scope>NUCLEOTIDE SEQUENCE [LARGE SCALE GENOMIC DNA]</scope>
    <source>
        <strain evidence="1 2">UBMA197</strain>
    </source>
</reference>